<dbReference type="Pfam" id="PF06203">
    <property type="entry name" value="CCT"/>
    <property type="match status" value="1"/>
</dbReference>
<evidence type="ECO:0000256" key="2">
    <source>
        <dbReference type="ARBA" id="ARBA00023242"/>
    </source>
</evidence>
<protein>
    <submittedName>
        <fullName evidence="4">Zinc finger protein CONSTANS-LIKE 5</fullName>
    </submittedName>
</protein>
<dbReference type="AlphaFoldDB" id="A0A5J4YXK4"/>
<keyword evidence="5" id="KW-1185">Reference proteome</keyword>
<name>A0A5J4YXK4_PORPP</name>
<dbReference type="PANTHER" id="PTHR31319:SF77">
    <property type="entry name" value="ZINC FINGER PROTEIN CONSTANS-LIKE 4"/>
    <property type="match status" value="1"/>
</dbReference>
<organism evidence="4 5">
    <name type="scientific">Porphyridium purpureum</name>
    <name type="common">Red alga</name>
    <name type="synonym">Porphyridium cruentum</name>
    <dbReference type="NCBI Taxonomy" id="35688"/>
    <lineage>
        <taxon>Eukaryota</taxon>
        <taxon>Rhodophyta</taxon>
        <taxon>Bangiophyceae</taxon>
        <taxon>Porphyridiales</taxon>
        <taxon>Porphyridiaceae</taxon>
        <taxon>Porphyridium</taxon>
    </lineage>
</organism>
<gene>
    <name evidence="4" type="ORF">FVE85_1549</name>
</gene>
<comment type="caution">
    <text evidence="4">The sequence shown here is derived from an EMBL/GenBank/DDBJ whole genome shotgun (WGS) entry which is preliminary data.</text>
</comment>
<evidence type="ECO:0000259" key="3">
    <source>
        <dbReference type="PROSITE" id="PS51017"/>
    </source>
</evidence>
<feature type="domain" description="CCT" evidence="3">
    <location>
        <begin position="158"/>
        <end position="200"/>
    </location>
</feature>
<evidence type="ECO:0000313" key="5">
    <source>
        <dbReference type="Proteomes" id="UP000324585"/>
    </source>
</evidence>
<reference evidence="5" key="1">
    <citation type="journal article" date="2019" name="Nat. Commun.">
        <title>Expansion of phycobilisome linker gene families in mesophilic red algae.</title>
        <authorList>
            <person name="Lee J."/>
            <person name="Kim D."/>
            <person name="Bhattacharya D."/>
            <person name="Yoon H.S."/>
        </authorList>
    </citation>
    <scope>NUCLEOTIDE SEQUENCE [LARGE SCALE GENOMIC DNA]</scope>
    <source>
        <strain evidence="5">CCMP 1328</strain>
    </source>
</reference>
<evidence type="ECO:0000313" key="4">
    <source>
        <dbReference type="EMBL" id="KAA8495394.1"/>
    </source>
</evidence>
<dbReference type="InterPro" id="IPR010402">
    <property type="entry name" value="CCT_domain"/>
</dbReference>
<comment type="subcellular location">
    <subcellularLocation>
        <location evidence="1">Nucleus</location>
    </subcellularLocation>
</comment>
<dbReference type="OrthoDB" id="6026at2759"/>
<dbReference type="EMBL" id="VRMN01000003">
    <property type="protein sequence ID" value="KAA8495394.1"/>
    <property type="molecule type" value="Genomic_DNA"/>
</dbReference>
<keyword evidence="2" id="KW-0539">Nucleus</keyword>
<dbReference type="Proteomes" id="UP000324585">
    <property type="component" value="Unassembled WGS sequence"/>
</dbReference>
<dbReference type="GO" id="GO:0003700">
    <property type="term" value="F:DNA-binding transcription factor activity"/>
    <property type="evidence" value="ECO:0007669"/>
    <property type="project" value="TreeGrafter"/>
</dbReference>
<sequence length="219" mass="24091">MDFLDEFYPVEHGLEVLAAARADGASHPLAESQPPAVGPVLDLMSDAGLDAVLEQFDDADDALFVLDHQHGDRAHLCQFMPSSPSVSANSSSSAARREHSVAWPLPQDVQRAMMKLEHVPLVKEEAAFVSAQSTPVGLSNGAECDSTTDMGTLPLWSREDALKRYRAKRERRSFKKVVRYDCRKKIAASRPRIGGRFARRGEIDRIGSSISLVTMTTEQ</sequence>
<dbReference type="InterPro" id="IPR045281">
    <property type="entry name" value="CONSTANS-like"/>
</dbReference>
<proteinExistence type="predicted"/>
<dbReference type="GO" id="GO:0005634">
    <property type="term" value="C:nucleus"/>
    <property type="evidence" value="ECO:0007669"/>
    <property type="project" value="UniProtKB-SubCell"/>
</dbReference>
<dbReference type="PANTHER" id="PTHR31319">
    <property type="entry name" value="ZINC FINGER PROTEIN CONSTANS-LIKE 4"/>
    <property type="match status" value="1"/>
</dbReference>
<accession>A0A5J4YXK4</accession>
<dbReference type="PROSITE" id="PS51017">
    <property type="entry name" value="CCT"/>
    <property type="match status" value="1"/>
</dbReference>
<evidence type="ECO:0000256" key="1">
    <source>
        <dbReference type="ARBA" id="ARBA00004123"/>
    </source>
</evidence>